<dbReference type="PROSITE" id="PS00198">
    <property type="entry name" value="4FE4S_FER_1"/>
    <property type="match status" value="1"/>
</dbReference>
<dbReference type="Pfam" id="PF01855">
    <property type="entry name" value="POR_N"/>
    <property type="match status" value="1"/>
</dbReference>
<dbReference type="EC" id="1.2.7.8" evidence="3 14"/>
<dbReference type="Pfam" id="PF13237">
    <property type="entry name" value="Fer4_10"/>
    <property type="match status" value="1"/>
</dbReference>
<dbReference type="InterPro" id="IPR017721">
    <property type="entry name" value="IorA"/>
</dbReference>
<evidence type="ECO:0000313" key="18">
    <source>
        <dbReference type="Proteomes" id="UP000284751"/>
    </source>
</evidence>
<dbReference type="PANTHER" id="PTHR43710:SF5">
    <property type="entry name" value="INDOLEPYRUVATE FERREDOXIN OXIDOREDUCTASE ALPHA SUBUNIT"/>
    <property type="match status" value="1"/>
</dbReference>
<proteinExistence type="predicted"/>
<dbReference type="SUPFAM" id="SSF52518">
    <property type="entry name" value="Thiamin diphosphate-binding fold (THDP-binding)"/>
    <property type="match status" value="2"/>
</dbReference>
<keyword evidence="8 14" id="KW-0249">Electron transport</keyword>
<evidence type="ECO:0000256" key="6">
    <source>
        <dbReference type="ARBA" id="ARBA00022485"/>
    </source>
</evidence>
<feature type="binding site" evidence="15">
    <location>
        <position position="561"/>
    </location>
    <ligand>
        <name>[4Fe-4S] cluster</name>
        <dbReference type="ChEBI" id="CHEBI:49883"/>
        <label>2</label>
    </ligand>
</feature>
<comment type="function">
    <text evidence="1 14">Catalyzes the ferredoxin-dependent oxidative decarboxylation of arylpyruvates.</text>
</comment>
<feature type="domain" description="4Fe-4S ferredoxin-type" evidence="16">
    <location>
        <begin position="521"/>
        <end position="542"/>
    </location>
</feature>
<comment type="subunit">
    <text evidence="2">Heterodimer of the IorA and IorB subunits.</text>
</comment>
<dbReference type="SUPFAM" id="SSF52922">
    <property type="entry name" value="TK C-terminal domain-like"/>
    <property type="match status" value="1"/>
</dbReference>
<dbReference type="InterPro" id="IPR017900">
    <property type="entry name" value="4Fe4S_Fe_S_CS"/>
</dbReference>
<feature type="binding site" evidence="15">
    <location>
        <position position="533"/>
    </location>
    <ligand>
        <name>[4Fe-4S] cluster</name>
        <dbReference type="ChEBI" id="CHEBI:49883"/>
        <label>1</label>
    </ligand>
</feature>
<dbReference type="SUPFAM" id="SSF54862">
    <property type="entry name" value="4Fe-4S ferredoxins"/>
    <property type="match status" value="1"/>
</dbReference>
<dbReference type="PROSITE" id="PS51379">
    <property type="entry name" value="4FE4S_FER_2"/>
    <property type="match status" value="2"/>
</dbReference>
<evidence type="ECO:0000256" key="7">
    <source>
        <dbReference type="ARBA" id="ARBA00022723"/>
    </source>
</evidence>
<comment type="cofactor">
    <cofactor evidence="14 15">
        <name>[4Fe-4S] cluster</name>
        <dbReference type="ChEBI" id="CHEBI:49883"/>
    </cofactor>
    <text evidence="14 15">Binds 2 [4Fe-4S] clusters. In this family the first cluster has a non-standard and varying [4Fe-4S] binding motif CX(2)CX(2)CX(4-5)CP.</text>
</comment>
<evidence type="ECO:0000256" key="8">
    <source>
        <dbReference type="ARBA" id="ARBA00022982"/>
    </source>
</evidence>
<feature type="binding site" evidence="15">
    <location>
        <position position="558"/>
    </location>
    <ligand>
        <name>[4Fe-4S] cluster</name>
        <dbReference type="ChEBI" id="CHEBI:49883"/>
        <label>2</label>
    </ligand>
</feature>
<keyword evidence="6 14" id="KW-0004">4Fe-4S</keyword>
<keyword evidence="17" id="KW-0670">Pyruvate</keyword>
<dbReference type="PIRSF" id="PIRSF006439">
    <property type="entry name" value="Indolepyruvate_ferr_oxidored"/>
    <property type="match status" value="1"/>
</dbReference>
<evidence type="ECO:0000259" key="16">
    <source>
        <dbReference type="PROSITE" id="PS51379"/>
    </source>
</evidence>
<evidence type="ECO:0000256" key="3">
    <source>
        <dbReference type="ARBA" id="ARBA00012812"/>
    </source>
</evidence>
<evidence type="ECO:0000256" key="14">
    <source>
        <dbReference type="PIRNR" id="PIRNR006439"/>
    </source>
</evidence>
<dbReference type="GO" id="GO:0046872">
    <property type="term" value="F:metal ion binding"/>
    <property type="evidence" value="ECO:0007669"/>
    <property type="project" value="UniProtKB-UniRule"/>
</dbReference>
<dbReference type="InterPro" id="IPR017896">
    <property type="entry name" value="4Fe4S_Fe-S-bd"/>
</dbReference>
<dbReference type="Proteomes" id="UP000284751">
    <property type="component" value="Unassembled WGS sequence"/>
</dbReference>
<keyword evidence="5 14" id="KW-0813">Transport</keyword>
<keyword evidence="7 14" id="KW-0479">Metal-binding</keyword>
<keyword evidence="10 14" id="KW-0408">Iron</keyword>
<sequence length="580" mass="62557">MKQLMLGNEAVARGLYEAGVRFVSSYPGTPSTEITENAAKYQELSCEWAPNEKVAAEAAIGASFAGARSFCAMKHVGLNVAADPFYTMSYIGVNGGMVLGVADDPGMHSSQNEQDSRRHAIGAKVPMLEPADSQECKDFTKLAYALSEEFDTPVVLRLTTRIAHSRSLVELQDRDERDLKPYEKNPAKNVMLPAFARPKHVKVEERTQRLTQWAETAEINRMELNDPSIGIITSGNSYQYAKEAMGGGASYLKLGMVNPLPVELIKTFAEKVEKVYVIEELDDVIESHCKKIGVDVVGKELFPLCGEFNQSLVRRLLTGEELSTQALEAEIPVRPPVMCCGCPHRGLFYALKRAKVYVSGDIGCYTLGASAPLGMMDTCVCMGASVSSLHGYNKVLGEKSEKKSVAVIGDSTFIHSGITGLIDIAYNNSNSVVVVLDNSITGMTGHQENPTTGKNIYGDPASAVSLEALCKAVGIDRVRVCDPYDLKETQKAVNEELAADGPSVIISRRPCALLKTVKHNPPLAVDTDKCIGCKACMAIGCPAISQRDGKAVIDRTQCVGCGVCESLCPKQAIVSKEAKA</sequence>
<dbReference type="InterPro" id="IPR011766">
    <property type="entry name" value="TPP_enzyme_TPP-bd"/>
</dbReference>
<evidence type="ECO:0000256" key="4">
    <source>
        <dbReference type="ARBA" id="ARBA00017710"/>
    </source>
</evidence>
<dbReference type="CDD" id="cd07034">
    <property type="entry name" value="TPP_PYR_PFOR_IOR-alpha_like"/>
    <property type="match status" value="1"/>
</dbReference>
<evidence type="ECO:0000256" key="12">
    <source>
        <dbReference type="ARBA" id="ARBA00030514"/>
    </source>
</evidence>
<name>A0A412AUM3_9FIRM</name>
<feature type="binding site" evidence="15">
    <location>
        <position position="541"/>
    </location>
    <ligand>
        <name>[4Fe-4S] cluster</name>
        <dbReference type="ChEBI" id="CHEBI:49883"/>
        <label>2</label>
    </ligand>
</feature>
<evidence type="ECO:0000313" key="17">
    <source>
        <dbReference type="EMBL" id="RGQ35217.1"/>
    </source>
</evidence>
<evidence type="ECO:0000256" key="5">
    <source>
        <dbReference type="ARBA" id="ARBA00022448"/>
    </source>
</evidence>
<evidence type="ECO:0000256" key="9">
    <source>
        <dbReference type="ARBA" id="ARBA00023002"/>
    </source>
</evidence>
<keyword evidence="11 14" id="KW-0411">Iron-sulfur</keyword>
<protein>
    <recommendedName>
        <fullName evidence="4 14">Indolepyruvate oxidoreductase subunit IorA</fullName>
        <shortName evidence="14">IOR</shortName>
        <ecNumber evidence="3 14">1.2.7.8</ecNumber>
    </recommendedName>
    <alternativeName>
        <fullName evidence="12 14">Indolepyruvate ferredoxin oxidoreductase subunit alpha</fullName>
    </alternativeName>
</protein>
<accession>A0A412AUM3</accession>
<dbReference type="Gene3D" id="3.40.50.970">
    <property type="match status" value="2"/>
</dbReference>
<evidence type="ECO:0000256" key="15">
    <source>
        <dbReference type="PIRSR" id="PIRSR006439-50"/>
    </source>
</evidence>
<dbReference type="PANTHER" id="PTHR43710">
    <property type="entry name" value="2-HYDROXYACYL-COA LYASE"/>
    <property type="match status" value="1"/>
</dbReference>
<feature type="binding site" evidence="15">
    <location>
        <position position="536"/>
    </location>
    <ligand>
        <name>[4Fe-4S] cluster</name>
        <dbReference type="ChEBI" id="CHEBI:49883"/>
        <label>1</label>
    </ligand>
</feature>
<dbReference type="Gene3D" id="3.30.70.20">
    <property type="match status" value="1"/>
</dbReference>
<keyword evidence="9 14" id="KW-0560">Oxidoreductase</keyword>
<dbReference type="Pfam" id="PF02775">
    <property type="entry name" value="TPP_enzyme_C"/>
    <property type="match status" value="1"/>
</dbReference>
<feature type="binding site" evidence="15">
    <location>
        <position position="568"/>
    </location>
    <ligand>
        <name>[4Fe-4S] cluster</name>
        <dbReference type="ChEBI" id="CHEBI:49883"/>
        <label>1</label>
    </ligand>
</feature>
<dbReference type="EMBL" id="QRTC01000070">
    <property type="protein sequence ID" value="RGQ35217.1"/>
    <property type="molecule type" value="Genomic_DNA"/>
</dbReference>
<evidence type="ECO:0000256" key="13">
    <source>
        <dbReference type="ARBA" id="ARBA00048332"/>
    </source>
</evidence>
<dbReference type="InterPro" id="IPR029061">
    <property type="entry name" value="THDP-binding"/>
</dbReference>
<evidence type="ECO:0000256" key="1">
    <source>
        <dbReference type="ARBA" id="ARBA00002995"/>
    </source>
</evidence>
<dbReference type="GO" id="GO:0043805">
    <property type="term" value="F:indolepyruvate ferredoxin oxidoreductase activity"/>
    <property type="evidence" value="ECO:0007669"/>
    <property type="project" value="UniProtKB-UniRule"/>
</dbReference>
<evidence type="ECO:0000256" key="2">
    <source>
        <dbReference type="ARBA" id="ARBA00011238"/>
    </source>
</evidence>
<dbReference type="CDD" id="cd02008">
    <property type="entry name" value="TPP_IOR_alpha"/>
    <property type="match status" value="1"/>
</dbReference>
<dbReference type="AlphaFoldDB" id="A0A412AUM3"/>
<dbReference type="InterPro" id="IPR045025">
    <property type="entry name" value="HACL1-like"/>
</dbReference>
<comment type="catalytic activity">
    <reaction evidence="13 14">
        <text>indole-3-pyruvate + 2 oxidized [2Fe-2S]-[ferredoxin] + CoA = (indol-3-yl)acetyl-CoA + 2 reduced [2Fe-2S]-[ferredoxin] + CO2 + H(+)</text>
        <dbReference type="Rhea" id="RHEA:12645"/>
        <dbReference type="Rhea" id="RHEA-COMP:10000"/>
        <dbReference type="Rhea" id="RHEA-COMP:10001"/>
        <dbReference type="ChEBI" id="CHEBI:15378"/>
        <dbReference type="ChEBI" id="CHEBI:16526"/>
        <dbReference type="ChEBI" id="CHEBI:17640"/>
        <dbReference type="ChEBI" id="CHEBI:33737"/>
        <dbReference type="ChEBI" id="CHEBI:33738"/>
        <dbReference type="ChEBI" id="CHEBI:57271"/>
        <dbReference type="ChEBI" id="CHEBI:57287"/>
        <dbReference type="EC" id="1.2.7.8"/>
    </reaction>
</comment>
<gene>
    <name evidence="17" type="primary">iorA</name>
    <name evidence="17" type="ORF">DWY99_12885</name>
</gene>
<dbReference type="GO" id="GO:0051539">
    <property type="term" value="F:4 iron, 4 sulfur cluster binding"/>
    <property type="evidence" value="ECO:0007669"/>
    <property type="project" value="UniProtKB-UniRule"/>
</dbReference>
<dbReference type="GO" id="GO:0030976">
    <property type="term" value="F:thiamine pyrophosphate binding"/>
    <property type="evidence" value="ECO:0007669"/>
    <property type="project" value="InterPro"/>
</dbReference>
<evidence type="ECO:0000256" key="10">
    <source>
        <dbReference type="ARBA" id="ARBA00023004"/>
    </source>
</evidence>
<dbReference type="InterPro" id="IPR009014">
    <property type="entry name" value="Transketo_C/PFOR_II"/>
</dbReference>
<dbReference type="InterPro" id="IPR002880">
    <property type="entry name" value="Pyrv_Fd/Flavodoxin_OxRdtase_N"/>
</dbReference>
<organism evidence="17 18">
    <name type="scientific">[Clostridium] leptum</name>
    <dbReference type="NCBI Taxonomy" id="1535"/>
    <lineage>
        <taxon>Bacteria</taxon>
        <taxon>Bacillati</taxon>
        <taxon>Bacillota</taxon>
        <taxon>Clostridia</taxon>
        <taxon>Eubacteriales</taxon>
        <taxon>Oscillospiraceae</taxon>
        <taxon>Oscillospiraceae incertae sedis</taxon>
    </lineage>
</organism>
<reference evidence="17 18" key="1">
    <citation type="submission" date="2018-08" db="EMBL/GenBank/DDBJ databases">
        <title>A genome reference for cultivated species of the human gut microbiota.</title>
        <authorList>
            <person name="Zou Y."/>
            <person name="Xue W."/>
            <person name="Luo G."/>
        </authorList>
    </citation>
    <scope>NUCLEOTIDE SEQUENCE [LARGE SCALE GENOMIC DNA]</scope>
    <source>
        <strain evidence="17 18">AF28-26</strain>
    </source>
</reference>
<evidence type="ECO:0000256" key="11">
    <source>
        <dbReference type="ARBA" id="ARBA00023014"/>
    </source>
</evidence>
<feature type="domain" description="4Fe-4S ferredoxin-type" evidence="16">
    <location>
        <begin position="549"/>
        <end position="578"/>
    </location>
</feature>
<dbReference type="NCBIfam" id="TIGR03336">
    <property type="entry name" value="IOR_alpha"/>
    <property type="match status" value="1"/>
</dbReference>
<comment type="caution">
    <text evidence="17">The sequence shown here is derived from an EMBL/GenBank/DDBJ whole genome shotgun (WGS) entry which is preliminary data.</text>
</comment>
<dbReference type="FunFam" id="3.40.50.970:FF:000039">
    <property type="entry name" value="Indolepyruvate oxidoreductase subunit IorA"/>
    <property type="match status" value="1"/>
</dbReference>
<feature type="binding site" evidence="15">
    <location>
        <position position="530"/>
    </location>
    <ligand>
        <name>[4Fe-4S] cluster</name>
        <dbReference type="ChEBI" id="CHEBI:49883"/>
        <label>1</label>
    </ligand>
</feature>
<feature type="binding site" evidence="15">
    <location>
        <position position="564"/>
    </location>
    <ligand>
        <name>[4Fe-4S] cluster</name>
        <dbReference type="ChEBI" id="CHEBI:49883"/>
        <label>2</label>
    </ligand>
</feature>